<proteinExistence type="predicted"/>
<dbReference type="RefSeq" id="XP_009044969.1">
    <property type="nucleotide sequence ID" value="XM_009046721.1"/>
</dbReference>
<feature type="domain" description="Hcy-binding" evidence="7">
    <location>
        <begin position="1"/>
        <end position="308"/>
    </location>
</feature>
<gene>
    <name evidence="8" type="ORF">LOTGIDRAFT_170870</name>
</gene>
<evidence type="ECO:0000256" key="1">
    <source>
        <dbReference type="ARBA" id="ARBA00022603"/>
    </source>
</evidence>
<dbReference type="GO" id="GO:0033528">
    <property type="term" value="P:S-methylmethionine cycle"/>
    <property type="evidence" value="ECO:0007669"/>
    <property type="project" value="TreeGrafter"/>
</dbReference>
<keyword evidence="1 6" id="KW-0489">Methyltransferase</keyword>
<dbReference type="OrthoDB" id="261426at2759"/>
<dbReference type="GO" id="GO:0032259">
    <property type="term" value="P:methylation"/>
    <property type="evidence" value="ECO:0007669"/>
    <property type="project" value="UniProtKB-KW"/>
</dbReference>
<dbReference type="UniPathway" id="UPA00051">
    <property type="reaction ID" value="UER00083"/>
</dbReference>
<keyword evidence="2 6" id="KW-0808">Transferase</keyword>
<dbReference type="InterPro" id="IPR036589">
    <property type="entry name" value="HCY_dom_sf"/>
</dbReference>
<dbReference type="PROSITE" id="PS50970">
    <property type="entry name" value="HCY"/>
    <property type="match status" value="1"/>
</dbReference>
<dbReference type="Pfam" id="PF02574">
    <property type="entry name" value="S-methyl_trans"/>
    <property type="match status" value="1"/>
</dbReference>
<dbReference type="OMA" id="CSQPEVI"/>
<keyword evidence="4 6" id="KW-0862">Zinc</keyword>
<dbReference type="NCBIfam" id="NF007020">
    <property type="entry name" value="PRK09485.1"/>
    <property type="match status" value="1"/>
</dbReference>
<sequence>MATTLVSDENVVVLDGGTATQLIEMGYDKLNDDPLWSATLLKTNPDEIKKVHKQFYQAGADISITTSYQASVEGFKEHLCLTEHQAIELIKDSVRLARSAADEVEKEQGRRCYVAGSVGPYGACLHDGSEYSGNYVDAMSLSELSSWHRSRLKALVDAGADYIAIETIPALKEAKAILTALEEFPNSKAFVNFSCKDGMSTCHGEKLADCIQAVFESDQVIASGINCTHPQYITSLLSSLPLDTPHKPYIVKPNSGEDWFPGKGWCTRDKSLHFLSKMVEDWIKHGANWIGGCCRIFPADIKDIRQTLDANPDISLKGPEV</sequence>
<evidence type="ECO:0000256" key="5">
    <source>
        <dbReference type="ARBA" id="ARBA00034478"/>
    </source>
</evidence>
<comment type="cofactor">
    <cofactor evidence="6">
        <name>Zn(2+)</name>
        <dbReference type="ChEBI" id="CHEBI:29105"/>
    </cofactor>
</comment>
<protein>
    <recommendedName>
        <fullName evidence="7">Hcy-binding domain-containing protein</fullName>
    </recommendedName>
</protein>
<organism evidence="8 9">
    <name type="scientific">Lottia gigantea</name>
    <name type="common">Giant owl limpet</name>
    <dbReference type="NCBI Taxonomy" id="225164"/>
    <lineage>
        <taxon>Eukaryota</taxon>
        <taxon>Metazoa</taxon>
        <taxon>Spiralia</taxon>
        <taxon>Lophotrochozoa</taxon>
        <taxon>Mollusca</taxon>
        <taxon>Gastropoda</taxon>
        <taxon>Patellogastropoda</taxon>
        <taxon>Lottioidea</taxon>
        <taxon>Lottiidae</taxon>
        <taxon>Lottia</taxon>
    </lineage>
</organism>
<dbReference type="Gene3D" id="3.20.20.330">
    <property type="entry name" value="Homocysteine-binding-like domain"/>
    <property type="match status" value="1"/>
</dbReference>
<evidence type="ECO:0000313" key="8">
    <source>
        <dbReference type="EMBL" id="ESP04366.1"/>
    </source>
</evidence>
<dbReference type="Proteomes" id="UP000030746">
    <property type="component" value="Unassembled WGS sequence"/>
</dbReference>
<name>V4BA94_LOTGI</name>
<feature type="binding site" evidence="6">
    <location>
        <position position="294"/>
    </location>
    <ligand>
        <name>Zn(2+)</name>
        <dbReference type="ChEBI" id="CHEBI:29105"/>
    </ligand>
</feature>
<comment type="pathway">
    <text evidence="5">Amino-acid biosynthesis; L-methionine biosynthesis via de novo pathway.</text>
</comment>
<reference evidence="8 9" key="1">
    <citation type="journal article" date="2013" name="Nature">
        <title>Insights into bilaterian evolution from three spiralian genomes.</title>
        <authorList>
            <person name="Simakov O."/>
            <person name="Marletaz F."/>
            <person name="Cho S.J."/>
            <person name="Edsinger-Gonzales E."/>
            <person name="Havlak P."/>
            <person name="Hellsten U."/>
            <person name="Kuo D.H."/>
            <person name="Larsson T."/>
            <person name="Lv J."/>
            <person name="Arendt D."/>
            <person name="Savage R."/>
            <person name="Osoegawa K."/>
            <person name="de Jong P."/>
            <person name="Grimwood J."/>
            <person name="Chapman J.A."/>
            <person name="Shapiro H."/>
            <person name="Aerts A."/>
            <person name="Otillar R.P."/>
            <person name="Terry A.Y."/>
            <person name="Boore J.L."/>
            <person name="Grigoriev I.V."/>
            <person name="Lindberg D.R."/>
            <person name="Seaver E.C."/>
            <person name="Weisblat D.A."/>
            <person name="Putnam N.H."/>
            <person name="Rokhsar D.S."/>
        </authorList>
    </citation>
    <scope>NUCLEOTIDE SEQUENCE [LARGE SCALE GENOMIC DNA]</scope>
</reference>
<keyword evidence="9" id="KW-1185">Reference proteome</keyword>
<evidence type="ECO:0000256" key="4">
    <source>
        <dbReference type="ARBA" id="ARBA00022833"/>
    </source>
</evidence>
<dbReference type="GO" id="GO:0009086">
    <property type="term" value="P:methionine biosynthetic process"/>
    <property type="evidence" value="ECO:0007669"/>
    <property type="project" value="InterPro"/>
</dbReference>
<evidence type="ECO:0000259" key="7">
    <source>
        <dbReference type="PROSITE" id="PS50970"/>
    </source>
</evidence>
<dbReference type="EMBL" id="KB199780">
    <property type="protein sequence ID" value="ESP04366.1"/>
    <property type="molecule type" value="Genomic_DNA"/>
</dbReference>
<dbReference type="GO" id="GO:0008898">
    <property type="term" value="F:S-adenosylmethionine-homocysteine S-methyltransferase activity"/>
    <property type="evidence" value="ECO:0007669"/>
    <property type="project" value="TreeGrafter"/>
</dbReference>
<dbReference type="SUPFAM" id="SSF82282">
    <property type="entry name" value="Homocysteine S-methyltransferase"/>
    <property type="match status" value="1"/>
</dbReference>
<dbReference type="HOGENOM" id="CLU_004914_3_2_1"/>
<keyword evidence="3 6" id="KW-0479">Metal-binding</keyword>
<dbReference type="PANTHER" id="PTHR46015">
    <property type="entry name" value="ZGC:172121"/>
    <property type="match status" value="1"/>
</dbReference>
<evidence type="ECO:0000313" key="9">
    <source>
        <dbReference type="Proteomes" id="UP000030746"/>
    </source>
</evidence>
<dbReference type="InterPro" id="IPR003726">
    <property type="entry name" value="HCY_dom"/>
</dbReference>
<feature type="binding site" evidence="6">
    <location>
        <position position="227"/>
    </location>
    <ligand>
        <name>Zn(2+)</name>
        <dbReference type="ChEBI" id="CHEBI:29105"/>
    </ligand>
</feature>
<evidence type="ECO:0000256" key="2">
    <source>
        <dbReference type="ARBA" id="ARBA00022679"/>
    </source>
</evidence>
<dbReference type="PIRSF" id="PIRSF037505">
    <property type="entry name" value="Betaine_HMT"/>
    <property type="match status" value="1"/>
</dbReference>
<dbReference type="CTD" id="20241577"/>
<dbReference type="STRING" id="225164.V4BA94"/>
<dbReference type="GeneID" id="20241577"/>
<dbReference type="InterPro" id="IPR051486">
    <property type="entry name" value="Hcy_S-methyltransferase"/>
</dbReference>
<dbReference type="InterPro" id="IPR017226">
    <property type="entry name" value="BHMT-like"/>
</dbReference>
<dbReference type="GO" id="GO:0008270">
    <property type="term" value="F:zinc ion binding"/>
    <property type="evidence" value="ECO:0007669"/>
    <property type="project" value="InterPro"/>
</dbReference>
<dbReference type="PANTHER" id="PTHR46015:SF1">
    <property type="entry name" value="HOMOCYSTEINE S-METHYLTRANSFERASE-LIKE ISOFORM 1"/>
    <property type="match status" value="1"/>
</dbReference>
<feature type="binding site" evidence="6">
    <location>
        <position position="293"/>
    </location>
    <ligand>
        <name>Zn(2+)</name>
        <dbReference type="ChEBI" id="CHEBI:29105"/>
    </ligand>
</feature>
<dbReference type="KEGG" id="lgi:LOTGIDRAFT_170870"/>
<evidence type="ECO:0000256" key="3">
    <source>
        <dbReference type="ARBA" id="ARBA00022723"/>
    </source>
</evidence>
<dbReference type="FunFam" id="3.20.20.330:FF:000002">
    <property type="entry name" value="Homocysteine S-methyltransferase"/>
    <property type="match status" value="1"/>
</dbReference>
<dbReference type="AlphaFoldDB" id="V4BA94"/>
<accession>V4BA94</accession>
<evidence type="ECO:0000256" key="6">
    <source>
        <dbReference type="PROSITE-ProRule" id="PRU00333"/>
    </source>
</evidence>